<dbReference type="OrthoDB" id="10248838at2759"/>
<reference evidence="4" key="2">
    <citation type="journal article" date="2020" name="BMC">
        <title>Leishmania infection induces a limited differential gene expression in the sand fly midgut.</title>
        <authorList>
            <person name="Coutinho-Abreu I.V."/>
            <person name="Serafim T.D."/>
            <person name="Meneses C."/>
            <person name="Kamhawi S."/>
            <person name="Oliveira F."/>
            <person name="Valenzuela J.G."/>
        </authorList>
    </citation>
    <scope>NUCLEOTIDE SEQUENCE</scope>
    <source>
        <strain evidence="4">Jacobina</strain>
        <tissue evidence="4">Midgut</tissue>
    </source>
</reference>
<reference evidence="5" key="3">
    <citation type="submission" date="2020-05" db="UniProtKB">
        <authorList>
            <consortium name="EnsemblMetazoa"/>
        </authorList>
    </citation>
    <scope>IDENTIFICATION</scope>
    <source>
        <strain evidence="5">Jacobina</strain>
    </source>
</reference>
<dbReference type="AlphaFoldDB" id="A0A1B0CCM1"/>
<dbReference type="EnsemblMetazoa" id="LLOJ002089-RA">
    <property type="protein sequence ID" value="LLOJ002089-PA"/>
    <property type="gene ID" value="LLOJ002089"/>
</dbReference>
<organism evidence="5 6">
    <name type="scientific">Lutzomyia longipalpis</name>
    <name type="common">Sand fly</name>
    <dbReference type="NCBI Taxonomy" id="7200"/>
    <lineage>
        <taxon>Eukaryota</taxon>
        <taxon>Metazoa</taxon>
        <taxon>Ecdysozoa</taxon>
        <taxon>Arthropoda</taxon>
        <taxon>Hexapoda</taxon>
        <taxon>Insecta</taxon>
        <taxon>Pterygota</taxon>
        <taxon>Neoptera</taxon>
        <taxon>Endopterygota</taxon>
        <taxon>Diptera</taxon>
        <taxon>Nematocera</taxon>
        <taxon>Psychodoidea</taxon>
        <taxon>Psychodidae</taxon>
        <taxon>Lutzomyia</taxon>
        <taxon>Lutzomyia</taxon>
    </lineage>
</organism>
<dbReference type="EMBL" id="AJWK01006904">
    <property type="status" value="NOT_ANNOTATED_CDS"/>
    <property type="molecule type" value="Genomic_DNA"/>
</dbReference>
<dbReference type="PANTHER" id="PTHR12857">
    <property type="entry name" value="CXXC MOTIF CONTAINING ZINC BINDING PROTEIN"/>
    <property type="match status" value="1"/>
</dbReference>
<dbReference type="RefSeq" id="XP_055694020.1">
    <property type="nucleotide sequence ID" value="XM_055838045.1"/>
</dbReference>
<dbReference type="PANTHER" id="PTHR12857:SF0">
    <property type="entry name" value="CXXC MOTIF CONTAINING ZINC BINDING PROTEIN"/>
    <property type="match status" value="1"/>
</dbReference>
<dbReference type="EMBL" id="GITU01008153">
    <property type="protein sequence ID" value="MBC1176856.1"/>
    <property type="molecule type" value="Transcribed_RNA"/>
</dbReference>
<evidence type="ECO:0000313" key="5">
    <source>
        <dbReference type="EnsemblMetazoa" id="LLOJ002089-PA"/>
    </source>
</evidence>
<dbReference type="Proteomes" id="UP000092461">
    <property type="component" value="Unassembled WGS sequence"/>
</dbReference>
<dbReference type="VEuPathDB" id="VectorBase:LLOJ002089"/>
<proteinExistence type="inferred from homology"/>
<dbReference type="KEGG" id="lll:129796255"/>
<evidence type="ECO:0000256" key="3">
    <source>
        <dbReference type="ARBA" id="ARBA00022833"/>
    </source>
</evidence>
<dbReference type="SUPFAM" id="SSF141678">
    <property type="entry name" value="MAL13P1.257-like"/>
    <property type="match status" value="1"/>
</dbReference>
<keyword evidence="2" id="KW-0479">Metal-binding</keyword>
<protein>
    <submittedName>
        <fullName evidence="4">Putative secreted protein</fullName>
    </submittedName>
</protein>
<comment type="similarity">
    <text evidence="1">Belongs to the UPF0587 family.</text>
</comment>
<accession>A0A1B0CCM1</accession>
<evidence type="ECO:0000313" key="6">
    <source>
        <dbReference type="Proteomes" id="UP000092461"/>
    </source>
</evidence>
<dbReference type="VEuPathDB" id="VectorBase:LLONM1_009915"/>
<dbReference type="GO" id="GO:0008270">
    <property type="term" value="F:zinc ion binding"/>
    <property type="evidence" value="ECO:0007669"/>
    <property type="project" value="TreeGrafter"/>
</dbReference>
<dbReference type="GeneID" id="129796255"/>
<keyword evidence="6" id="KW-1185">Reference proteome</keyword>
<reference evidence="6" key="1">
    <citation type="submission" date="2012-05" db="EMBL/GenBank/DDBJ databases">
        <title>Whole Genome Assembly of Lutzomyia longipalpis.</title>
        <authorList>
            <person name="Richards S."/>
            <person name="Qu C."/>
            <person name="Dillon R."/>
            <person name="Worley K."/>
            <person name="Scherer S."/>
            <person name="Batterton M."/>
            <person name="Taylor A."/>
            <person name="Hawes A."/>
            <person name="Hernandez B."/>
            <person name="Kovar C."/>
            <person name="Mandapat C."/>
            <person name="Pham C."/>
            <person name="Qu C."/>
            <person name="Jing C."/>
            <person name="Bess C."/>
            <person name="Bandaranaike D."/>
            <person name="Ngo D."/>
            <person name="Ongeri F."/>
            <person name="Arias F."/>
            <person name="Lara F."/>
            <person name="Weissenberger G."/>
            <person name="Kamau G."/>
            <person name="Han H."/>
            <person name="Shen H."/>
            <person name="Dinh H."/>
            <person name="Khalil I."/>
            <person name="Jones J."/>
            <person name="Shafer J."/>
            <person name="Jayaseelan J."/>
            <person name="Quiroz J."/>
            <person name="Blankenburg K."/>
            <person name="Nguyen L."/>
            <person name="Jackson L."/>
            <person name="Francisco L."/>
            <person name="Tang L.-Y."/>
            <person name="Pu L.-L."/>
            <person name="Perales L."/>
            <person name="Lorensuhewa L."/>
            <person name="Munidasa M."/>
            <person name="Coyle M."/>
            <person name="Taylor M."/>
            <person name="Puazo M."/>
            <person name="Firestine M."/>
            <person name="Scheel M."/>
            <person name="Javaid M."/>
            <person name="Wang M."/>
            <person name="Li M."/>
            <person name="Tabassum N."/>
            <person name="Saada N."/>
            <person name="Osuji N."/>
            <person name="Aqrawi P."/>
            <person name="Fu Q."/>
            <person name="Thornton R."/>
            <person name="Raj R."/>
            <person name="Goodspeed R."/>
            <person name="Mata R."/>
            <person name="Najjar R."/>
            <person name="Gubbala S."/>
            <person name="Lee S."/>
            <person name="Denson S."/>
            <person name="Patil S."/>
            <person name="Macmil S."/>
            <person name="Qi S."/>
            <person name="Matskevitch T."/>
            <person name="Palculict T."/>
            <person name="Mathew T."/>
            <person name="Vee V."/>
            <person name="Velamala V."/>
            <person name="Korchina V."/>
            <person name="Cai W."/>
            <person name="Liu W."/>
            <person name="Dai W."/>
            <person name="Zou X."/>
            <person name="Zhu Y."/>
            <person name="Zhang Y."/>
            <person name="Wu Y.-Q."/>
            <person name="Xin Y."/>
            <person name="Nazarath L."/>
            <person name="Kovar C."/>
            <person name="Han Y."/>
            <person name="Muzny D."/>
            <person name="Gibbs R."/>
        </authorList>
    </citation>
    <scope>NUCLEOTIDE SEQUENCE [LARGE SCALE GENOMIC DNA]</scope>
    <source>
        <strain evidence="6">Jacobina</strain>
    </source>
</reference>
<dbReference type="Pfam" id="PF05907">
    <property type="entry name" value="CXXC_Zn-b_euk"/>
    <property type="match status" value="1"/>
</dbReference>
<evidence type="ECO:0000256" key="2">
    <source>
        <dbReference type="ARBA" id="ARBA00022723"/>
    </source>
</evidence>
<sequence>MVKIGVQICATLENVEELKTSHPNYPFFFKFRCNNCGESSDKFHDVTEADTVNADSRCPRGYNFYAKCKLCSRENTVDIIEGSNASYLAEDSGKFKTIVMLDCRGLEPTDFKPKTGWIVKASDGGPTFDEDVAFDDDDWTDYDAKNAVSVGVYEFKSNFVKLKK</sequence>
<evidence type="ECO:0000313" key="4">
    <source>
        <dbReference type="EMBL" id="MBC1176856.1"/>
    </source>
</evidence>
<evidence type="ECO:0000256" key="1">
    <source>
        <dbReference type="ARBA" id="ARBA00007818"/>
    </source>
</evidence>
<dbReference type="InterPro" id="IPR008584">
    <property type="entry name" value="CXXC_Zn-binding_euk"/>
</dbReference>
<keyword evidence="3" id="KW-0862">Zinc</keyword>
<name>A0A1B0CCM1_LUTLO</name>